<name>A0A1P8WQN8_9PLAN</name>
<dbReference type="Proteomes" id="UP000187735">
    <property type="component" value="Chromosome"/>
</dbReference>
<dbReference type="KEGG" id="fmr:Fuma_06028"/>
<proteinExistence type="predicted"/>
<dbReference type="RefSeq" id="WP_077027398.1">
    <property type="nucleotide sequence ID" value="NZ_CP017641.1"/>
</dbReference>
<dbReference type="EMBL" id="CP017641">
    <property type="protein sequence ID" value="APZ96359.1"/>
    <property type="molecule type" value="Genomic_DNA"/>
</dbReference>
<accession>A0A1P8WQN8</accession>
<dbReference type="OrthoDB" id="9797435at2"/>
<sequence length="77" mass="8837">MTQPAHVIRFGYIKASIWRNQTKSGERHSVSIVRLYRNGDVWKESTRFGRDDLPLVAKAADLAHSWIYHESGSHDGE</sequence>
<protein>
    <submittedName>
        <fullName evidence="1">Uncharacterized protein</fullName>
    </submittedName>
</protein>
<dbReference type="STRING" id="1891926.Fuma_06028"/>
<evidence type="ECO:0000313" key="2">
    <source>
        <dbReference type="Proteomes" id="UP000187735"/>
    </source>
</evidence>
<organism evidence="1 2">
    <name type="scientific">Fuerstiella marisgermanici</name>
    <dbReference type="NCBI Taxonomy" id="1891926"/>
    <lineage>
        <taxon>Bacteria</taxon>
        <taxon>Pseudomonadati</taxon>
        <taxon>Planctomycetota</taxon>
        <taxon>Planctomycetia</taxon>
        <taxon>Planctomycetales</taxon>
        <taxon>Planctomycetaceae</taxon>
        <taxon>Fuerstiella</taxon>
    </lineage>
</organism>
<dbReference type="AlphaFoldDB" id="A0A1P8WQN8"/>
<evidence type="ECO:0000313" key="1">
    <source>
        <dbReference type="EMBL" id="APZ96359.1"/>
    </source>
</evidence>
<gene>
    <name evidence="1" type="ORF">Fuma_06028</name>
</gene>
<keyword evidence="2" id="KW-1185">Reference proteome</keyword>
<reference evidence="1 2" key="1">
    <citation type="journal article" date="2016" name="Front. Microbiol.">
        <title>Fuerstia marisgermanicae gen. nov., sp. nov., an Unusual Member of the Phylum Planctomycetes from the German Wadden Sea.</title>
        <authorList>
            <person name="Kohn T."/>
            <person name="Heuer A."/>
            <person name="Jogler M."/>
            <person name="Vollmers J."/>
            <person name="Boedeker C."/>
            <person name="Bunk B."/>
            <person name="Rast P."/>
            <person name="Borchert D."/>
            <person name="Glockner I."/>
            <person name="Freese H.M."/>
            <person name="Klenk H.P."/>
            <person name="Overmann J."/>
            <person name="Kaster A.K."/>
            <person name="Rohde M."/>
            <person name="Wiegand S."/>
            <person name="Jogler C."/>
        </authorList>
    </citation>
    <scope>NUCLEOTIDE SEQUENCE [LARGE SCALE GENOMIC DNA]</scope>
    <source>
        <strain evidence="1 2">NH11</strain>
    </source>
</reference>